<organism evidence="1 2">
    <name type="scientific">Vaccinium darrowii</name>
    <dbReference type="NCBI Taxonomy" id="229202"/>
    <lineage>
        <taxon>Eukaryota</taxon>
        <taxon>Viridiplantae</taxon>
        <taxon>Streptophyta</taxon>
        <taxon>Embryophyta</taxon>
        <taxon>Tracheophyta</taxon>
        <taxon>Spermatophyta</taxon>
        <taxon>Magnoliopsida</taxon>
        <taxon>eudicotyledons</taxon>
        <taxon>Gunneridae</taxon>
        <taxon>Pentapetalae</taxon>
        <taxon>asterids</taxon>
        <taxon>Ericales</taxon>
        <taxon>Ericaceae</taxon>
        <taxon>Vaccinioideae</taxon>
        <taxon>Vaccinieae</taxon>
        <taxon>Vaccinium</taxon>
    </lineage>
</organism>
<dbReference type="Proteomes" id="UP000828048">
    <property type="component" value="Chromosome 8"/>
</dbReference>
<sequence>MHNNGVVMDSYTLCSSLTASSDVKAVEFGKQLHTQLIKSGWSSSVFVGSALIDFYAKLLLINDAGEVFDEMPVRNSVCANALLSGYSEAKLWVEGLELVRNMPMLSLNYDNFTLSATFRACAGLYAIDLGGQVHAKMIRTVHNVGNDVFLQSSLIEMYGKCGLVQKAKQVFSMAGFGEDGDRKRDIVLWTSMLGIYGRNGLFIEVIRLYQEMLMEGIKPDGVAFLTVISACGHTGQVNLGMQYFESMVCDFRLDPTPEHYSCLIDLLCRAGELEKAWKVVNEMPYTANGRCTVSMWGALLSACYECGNVDLAKLAAQRALELDPQNMGIYVLLSNVYARYDMWSEIGQLRKVMKERGLEKDVGCSWIGVVNKSHNRLTGFDYTCMSSPDSITKNQIRRSS</sequence>
<reference evidence="1 2" key="1">
    <citation type="journal article" date="2021" name="Hortic Res">
        <title>High-quality reference genome and annotation aids understanding of berry development for evergreen blueberry (Vaccinium darrowii).</title>
        <authorList>
            <person name="Yu J."/>
            <person name="Hulse-Kemp A.M."/>
            <person name="Babiker E."/>
            <person name="Staton M."/>
        </authorList>
    </citation>
    <scope>NUCLEOTIDE SEQUENCE [LARGE SCALE GENOMIC DNA]</scope>
    <source>
        <strain evidence="2">cv. NJ 8807/NJ 8810</strain>
        <tissue evidence="1">Young leaf</tissue>
    </source>
</reference>
<evidence type="ECO:0000313" key="1">
    <source>
        <dbReference type="EMBL" id="KAH7850824.1"/>
    </source>
</evidence>
<accession>A0ACB7YCV6</accession>
<keyword evidence="2" id="KW-1185">Reference proteome</keyword>
<proteinExistence type="predicted"/>
<name>A0ACB7YCV6_9ERIC</name>
<dbReference type="EMBL" id="CM037158">
    <property type="protein sequence ID" value="KAH7850824.1"/>
    <property type="molecule type" value="Genomic_DNA"/>
</dbReference>
<protein>
    <submittedName>
        <fullName evidence="1">Uncharacterized protein</fullName>
    </submittedName>
</protein>
<comment type="caution">
    <text evidence="1">The sequence shown here is derived from an EMBL/GenBank/DDBJ whole genome shotgun (WGS) entry which is preliminary data.</text>
</comment>
<gene>
    <name evidence="1" type="ORF">Vadar_003421</name>
</gene>
<evidence type="ECO:0000313" key="2">
    <source>
        <dbReference type="Proteomes" id="UP000828048"/>
    </source>
</evidence>